<dbReference type="EMBL" id="BAAAES010000008">
    <property type="protein sequence ID" value="GAA0670883.1"/>
    <property type="molecule type" value="Genomic_DNA"/>
</dbReference>
<accession>A0ABN1HWY2</accession>
<proteinExistence type="predicted"/>
<dbReference type="Proteomes" id="UP001500238">
    <property type="component" value="Unassembled WGS sequence"/>
</dbReference>
<reference evidence="2 3" key="1">
    <citation type="journal article" date="2019" name="Int. J. Syst. Evol. Microbiol.">
        <title>The Global Catalogue of Microorganisms (GCM) 10K type strain sequencing project: providing services to taxonomists for standard genome sequencing and annotation.</title>
        <authorList>
            <consortium name="The Broad Institute Genomics Platform"/>
            <consortium name="The Broad Institute Genome Sequencing Center for Infectious Disease"/>
            <person name="Wu L."/>
            <person name="Ma J."/>
        </authorList>
    </citation>
    <scope>NUCLEOTIDE SEQUENCE [LARGE SCALE GENOMIC DNA]</scope>
    <source>
        <strain evidence="2 3">JCM 14603</strain>
    </source>
</reference>
<evidence type="ECO:0000313" key="2">
    <source>
        <dbReference type="EMBL" id="GAA0670883.1"/>
    </source>
</evidence>
<dbReference type="RefSeq" id="WP_163956969.1">
    <property type="nucleotide sequence ID" value="NZ_BAAAES010000008.1"/>
</dbReference>
<evidence type="ECO:0008006" key="4">
    <source>
        <dbReference type="Google" id="ProtNLM"/>
    </source>
</evidence>
<comment type="caution">
    <text evidence="2">The sequence shown here is derived from an EMBL/GenBank/DDBJ whole genome shotgun (WGS) entry which is preliminary data.</text>
</comment>
<gene>
    <name evidence="2" type="ORF">GCM10009102_22150</name>
</gene>
<organism evidence="2 3">
    <name type="scientific">Sphingomonas insulae</name>
    <dbReference type="NCBI Taxonomy" id="424800"/>
    <lineage>
        <taxon>Bacteria</taxon>
        <taxon>Pseudomonadati</taxon>
        <taxon>Pseudomonadota</taxon>
        <taxon>Alphaproteobacteria</taxon>
        <taxon>Sphingomonadales</taxon>
        <taxon>Sphingomonadaceae</taxon>
        <taxon>Sphingomonas</taxon>
    </lineage>
</organism>
<keyword evidence="1" id="KW-0472">Membrane</keyword>
<feature type="transmembrane region" description="Helical" evidence="1">
    <location>
        <begin position="37"/>
        <end position="58"/>
    </location>
</feature>
<evidence type="ECO:0000256" key="1">
    <source>
        <dbReference type="SAM" id="Phobius"/>
    </source>
</evidence>
<sequence length="61" mass="6862">MPAMFWGAGASVAIALFAALRDRRRRLRDDPDRVGWVDWRTVQMAALLATILLVSIGLHTR</sequence>
<keyword evidence="1" id="KW-1133">Transmembrane helix</keyword>
<keyword evidence="3" id="KW-1185">Reference proteome</keyword>
<protein>
    <recommendedName>
        <fullName evidence="4">HIG1 domain-containing protein</fullName>
    </recommendedName>
</protein>
<evidence type="ECO:0000313" key="3">
    <source>
        <dbReference type="Proteomes" id="UP001500238"/>
    </source>
</evidence>
<name>A0ABN1HWY2_9SPHN</name>
<keyword evidence="1" id="KW-0812">Transmembrane</keyword>